<dbReference type="Gene3D" id="1.10.630.10">
    <property type="entry name" value="Cytochrome P450"/>
    <property type="match status" value="1"/>
</dbReference>
<dbReference type="PRINTS" id="PR00463">
    <property type="entry name" value="EP450I"/>
</dbReference>
<dbReference type="InterPro" id="IPR017972">
    <property type="entry name" value="Cyt_P450_CS"/>
</dbReference>
<protein>
    <recommendedName>
        <fullName evidence="7">Cytochrome P450 71A1</fullName>
    </recommendedName>
</protein>
<gene>
    <name evidence="5" type="ORF">PIB30_026084</name>
</gene>
<evidence type="ECO:0000313" key="6">
    <source>
        <dbReference type="Proteomes" id="UP001341840"/>
    </source>
</evidence>
<dbReference type="PRINTS" id="PR00385">
    <property type="entry name" value="P450"/>
</dbReference>
<reference evidence="5 6" key="1">
    <citation type="journal article" date="2023" name="Plants (Basel)">
        <title>Bridging the Gap: Combining Genomics and Transcriptomics Approaches to Understand Stylosanthes scabra, an Orphan Legume from the Brazilian Caatinga.</title>
        <authorList>
            <person name="Ferreira-Neto J.R.C."/>
            <person name="da Silva M.D."/>
            <person name="Binneck E."/>
            <person name="de Melo N.F."/>
            <person name="da Silva R.H."/>
            <person name="de Melo A.L.T.M."/>
            <person name="Pandolfi V."/>
            <person name="Bustamante F.O."/>
            <person name="Brasileiro-Vidal A.C."/>
            <person name="Benko-Iseppon A.M."/>
        </authorList>
    </citation>
    <scope>NUCLEOTIDE SEQUENCE [LARGE SCALE GENOMIC DNA]</scope>
    <source>
        <tissue evidence="5">Leaves</tissue>
    </source>
</reference>
<evidence type="ECO:0000256" key="2">
    <source>
        <dbReference type="ARBA" id="ARBA00022723"/>
    </source>
</evidence>
<keyword evidence="6" id="KW-1185">Reference proteome</keyword>
<dbReference type="PANTHER" id="PTHR47955">
    <property type="entry name" value="CYTOCHROME P450 FAMILY 71 PROTEIN"/>
    <property type="match status" value="1"/>
</dbReference>
<dbReference type="PANTHER" id="PTHR47955:SF15">
    <property type="entry name" value="CYTOCHROME P450 71A2-LIKE"/>
    <property type="match status" value="1"/>
</dbReference>
<dbReference type="InterPro" id="IPR001128">
    <property type="entry name" value="Cyt_P450"/>
</dbReference>
<sequence length="445" mass="51086">MSLQLGQTPAIVVSSVDVAKEITKNHDVVFSNRPQTTSERIIMYGCKDVAFAPYGEEWRQKRKMCVLELLSLKRVRSFQFIREEEVAEMVGSIREACGSKKETCLNLSELMIATSNNIVSRCVLGQKYDNPDGHNSFGDLGRKMMRELAAFSVGDFFPLLGWIDFLTGQIQEFKSTFKALDCFYDKVLEEHRRMMKKGNNGDDSQMDNKKDFVDLLLQVQEEGVHNHGFHLSNDNLKAILMDVFAGGGDTTSTLLEWTFVELIKNPNIMNKVQEEIRRVVGCKPKIDENDINQMEYMKCVIKETLRFHPPAPLLIPRETLSDVKLKGYDIPSKTKVFLNAWTIQRDPEIWNNPNEFIPERFEKSQVDFMGQHLELIPFGFGRRGCVGISFAIASTEHILANLLCWFNWKLPNNMEDIDMGEVWGLTVCKKEPLHLQAKLYNHMEI</sequence>
<dbReference type="EMBL" id="JASCZI010241752">
    <property type="protein sequence ID" value="MED6206379.1"/>
    <property type="molecule type" value="Genomic_DNA"/>
</dbReference>
<dbReference type="InterPro" id="IPR036396">
    <property type="entry name" value="Cyt_P450_sf"/>
</dbReference>
<keyword evidence="4" id="KW-0503">Monooxygenase</keyword>
<proteinExistence type="inferred from homology"/>
<evidence type="ECO:0000256" key="1">
    <source>
        <dbReference type="ARBA" id="ARBA00010617"/>
    </source>
</evidence>
<dbReference type="SUPFAM" id="SSF48264">
    <property type="entry name" value="Cytochrome P450"/>
    <property type="match status" value="1"/>
</dbReference>
<evidence type="ECO:0008006" key="7">
    <source>
        <dbReference type="Google" id="ProtNLM"/>
    </source>
</evidence>
<evidence type="ECO:0000256" key="3">
    <source>
        <dbReference type="ARBA" id="ARBA00023004"/>
    </source>
</evidence>
<keyword evidence="4" id="KW-0560">Oxidoreductase</keyword>
<dbReference type="InterPro" id="IPR002401">
    <property type="entry name" value="Cyt_P450_E_grp-I"/>
</dbReference>
<dbReference type="Proteomes" id="UP001341840">
    <property type="component" value="Unassembled WGS sequence"/>
</dbReference>
<keyword evidence="2 4" id="KW-0479">Metal-binding</keyword>
<dbReference type="PROSITE" id="PS00086">
    <property type="entry name" value="CYTOCHROME_P450"/>
    <property type="match status" value="1"/>
</dbReference>
<accession>A0ABU6Y8U0</accession>
<organism evidence="5 6">
    <name type="scientific">Stylosanthes scabra</name>
    <dbReference type="NCBI Taxonomy" id="79078"/>
    <lineage>
        <taxon>Eukaryota</taxon>
        <taxon>Viridiplantae</taxon>
        <taxon>Streptophyta</taxon>
        <taxon>Embryophyta</taxon>
        <taxon>Tracheophyta</taxon>
        <taxon>Spermatophyta</taxon>
        <taxon>Magnoliopsida</taxon>
        <taxon>eudicotyledons</taxon>
        <taxon>Gunneridae</taxon>
        <taxon>Pentapetalae</taxon>
        <taxon>rosids</taxon>
        <taxon>fabids</taxon>
        <taxon>Fabales</taxon>
        <taxon>Fabaceae</taxon>
        <taxon>Papilionoideae</taxon>
        <taxon>50 kb inversion clade</taxon>
        <taxon>dalbergioids sensu lato</taxon>
        <taxon>Dalbergieae</taxon>
        <taxon>Pterocarpus clade</taxon>
        <taxon>Stylosanthes</taxon>
    </lineage>
</organism>
<dbReference type="Pfam" id="PF00067">
    <property type="entry name" value="p450"/>
    <property type="match status" value="1"/>
</dbReference>
<comment type="similarity">
    <text evidence="1 4">Belongs to the cytochrome P450 family.</text>
</comment>
<dbReference type="CDD" id="cd11072">
    <property type="entry name" value="CYP71-like"/>
    <property type="match status" value="1"/>
</dbReference>
<evidence type="ECO:0000256" key="4">
    <source>
        <dbReference type="RuleBase" id="RU000461"/>
    </source>
</evidence>
<keyword evidence="4" id="KW-0349">Heme</keyword>
<comment type="caution">
    <text evidence="5">The sequence shown here is derived from an EMBL/GenBank/DDBJ whole genome shotgun (WGS) entry which is preliminary data.</text>
</comment>
<keyword evidence="3 4" id="KW-0408">Iron</keyword>
<name>A0ABU6Y8U0_9FABA</name>
<evidence type="ECO:0000313" key="5">
    <source>
        <dbReference type="EMBL" id="MED6206379.1"/>
    </source>
</evidence>